<dbReference type="PANTHER" id="PTHR33112">
    <property type="entry name" value="DOMAIN PROTEIN, PUTATIVE-RELATED"/>
    <property type="match status" value="1"/>
</dbReference>
<dbReference type="OMA" id="IHHAHIN"/>
<dbReference type="InterPro" id="IPR008271">
    <property type="entry name" value="Ser/Thr_kinase_AS"/>
</dbReference>
<dbReference type="RefSeq" id="XP_003042876.1">
    <property type="nucleotide sequence ID" value="XM_003042830.1"/>
</dbReference>
<dbReference type="GO" id="GO:0004672">
    <property type="term" value="F:protein kinase activity"/>
    <property type="evidence" value="ECO:0007669"/>
    <property type="project" value="InterPro"/>
</dbReference>
<dbReference type="Gene3D" id="1.10.510.10">
    <property type="entry name" value="Transferase(Phosphotransferase) domain 1"/>
    <property type="match status" value="1"/>
</dbReference>
<dbReference type="VEuPathDB" id="FungiDB:NECHADRAFT_78344"/>
<keyword evidence="3" id="KW-1185">Reference proteome</keyword>
<reference evidence="2 3" key="1">
    <citation type="journal article" date="2009" name="PLoS Genet.">
        <title>The genome of Nectria haematococca: contribution of supernumerary chromosomes to gene expansion.</title>
        <authorList>
            <person name="Coleman J.J."/>
            <person name="Rounsley S.D."/>
            <person name="Rodriguez-Carres M."/>
            <person name="Kuo A."/>
            <person name="Wasmann C.C."/>
            <person name="Grimwood J."/>
            <person name="Schmutz J."/>
            <person name="Taga M."/>
            <person name="White G.J."/>
            <person name="Zhou S."/>
            <person name="Schwartz D.C."/>
            <person name="Freitag M."/>
            <person name="Ma L.J."/>
            <person name="Danchin E.G."/>
            <person name="Henrissat B."/>
            <person name="Coutinho P.M."/>
            <person name="Nelson D.R."/>
            <person name="Straney D."/>
            <person name="Napoli C.A."/>
            <person name="Barker B.M."/>
            <person name="Gribskov M."/>
            <person name="Rep M."/>
            <person name="Kroken S."/>
            <person name="Molnar I."/>
            <person name="Rensing C."/>
            <person name="Kennell J.C."/>
            <person name="Zamora J."/>
            <person name="Farman M.L."/>
            <person name="Selker E.U."/>
            <person name="Salamov A."/>
            <person name="Shapiro H."/>
            <person name="Pangilinan J."/>
            <person name="Lindquist E."/>
            <person name="Lamers C."/>
            <person name="Grigoriev I.V."/>
            <person name="Geiser D.M."/>
            <person name="Covert S.F."/>
            <person name="Temporini E."/>
            <person name="Vanetten H.D."/>
        </authorList>
    </citation>
    <scope>NUCLEOTIDE SEQUENCE [LARGE SCALE GENOMIC DNA]</scope>
    <source>
        <strain evidence="3">ATCC MYA-4622 / CBS 123669 / FGSC 9596 / NRRL 45880 / 77-13-4</strain>
    </source>
</reference>
<proteinExistence type="predicted"/>
<organism evidence="2 3">
    <name type="scientific">Fusarium vanettenii (strain ATCC MYA-4622 / CBS 123669 / FGSC 9596 / NRRL 45880 / 77-13-4)</name>
    <name type="common">Fusarium solani subsp. pisi</name>
    <dbReference type="NCBI Taxonomy" id="660122"/>
    <lineage>
        <taxon>Eukaryota</taxon>
        <taxon>Fungi</taxon>
        <taxon>Dikarya</taxon>
        <taxon>Ascomycota</taxon>
        <taxon>Pezizomycotina</taxon>
        <taxon>Sordariomycetes</taxon>
        <taxon>Hypocreomycetidae</taxon>
        <taxon>Hypocreales</taxon>
        <taxon>Nectriaceae</taxon>
        <taxon>Fusarium</taxon>
        <taxon>Fusarium solani species complex</taxon>
        <taxon>Fusarium vanettenii</taxon>
    </lineage>
</organism>
<evidence type="ECO:0000259" key="1">
    <source>
        <dbReference type="PROSITE" id="PS50011"/>
    </source>
</evidence>
<dbReference type="Proteomes" id="UP000005206">
    <property type="component" value="Chromosome 3"/>
</dbReference>
<accession>C7ZFJ3</accession>
<dbReference type="OrthoDB" id="5125733at2759"/>
<dbReference type="HOGENOM" id="CLU_002639_7_0_1"/>
<feature type="domain" description="Protein kinase" evidence="1">
    <location>
        <begin position="237"/>
        <end position="540"/>
    </location>
</feature>
<dbReference type="PANTHER" id="PTHR33112:SF10">
    <property type="entry name" value="TOL"/>
    <property type="match status" value="1"/>
</dbReference>
<dbReference type="KEGG" id="nhe:NECHADRAFT_78344"/>
<dbReference type="GeneID" id="9665011"/>
<dbReference type="SUPFAM" id="SSF56112">
    <property type="entry name" value="Protein kinase-like (PK-like)"/>
    <property type="match status" value="1"/>
</dbReference>
<dbReference type="eggNOG" id="KOG0593">
    <property type="taxonomic scope" value="Eukaryota"/>
</dbReference>
<dbReference type="InterPro" id="IPR011009">
    <property type="entry name" value="Kinase-like_dom_sf"/>
</dbReference>
<dbReference type="EMBL" id="GG698923">
    <property type="protein sequence ID" value="EEU37163.1"/>
    <property type="molecule type" value="Genomic_DNA"/>
</dbReference>
<dbReference type="Pfam" id="PF06985">
    <property type="entry name" value="HET"/>
    <property type="match status" value="1"/>
</dbReference>
<dbReference type="AlphaFoldDB" id="C7ZFJ3"/>
<dbReference type="PROSITE" id="PS50011">
    <property type="entry name" value="PROTEIN_KINASE_DOM"/>
    <property type="match status" value="1"/>
</dbReference>
<dbReference type="GO" id="GO:0005524">
    <property type="term" value="F:ATP binding"/>
    <property type="evidence" value="ECO:0007669"/>
    <property type="project" value="InterPro"/>
</dbReference>
<dbReference type="InterPro" id="IPR010730">
    <property type="entry name" value="HET"/>
</dbReference>
<dbReference type="SMART" id="SM00220">
    <property type="entry name" value="S_TKc"/>
    <property type="match status" value="1"/>
</dbReference>
<sequence>MAPMLALRLCYWCCVESGEKREASTTLECCASAASPAFGKEGSQHCEEYISPPSPTASFSSATTAVSKVSSVSSVSSRIKSFKYHLKMASEDDALASSLSNKIWRNMKHENDHLRRFLPESSWDELWKMNEVEATLRKCRTEPAPDLVHFILKKARKIFAILVTMRQPELITRFQLEEFGQEKLPVERESVHTMLGGDSGSISDFCDKQWWFTSPTFTKDKFRYVFDDRHHLPFTTTGRQATLGASNYSTVEEKSIHVDHVELWADQNPAMDEFGNPRVAVKTLLSSDSDPADQEAKVLETMRNLQTDHVIKAIAYYRREDKHHFMFPWAEYGNLWEFWAKGKSPRALEKPYLVWIFRQLSGLADAIEKLHNQSESKNCRHGDLKPENILCFRQGDGKDSGPAPAVRMVITDVGLAKDHIVRTQLRESTNTKVSTKRYAGPEMDIAPKAPLSRRFDIWSMGCILLEFVIWILYGGDELVKCTNAANSTFYRAIRDDSGQITSAEIDLRVQGWLSYIRRDWRCPRGTAIELLLRLITEKLLVVNVQEAPGPPSSITSTRQSQARIYAPEMRRELETILTQLEADKIKAVGDKPSSNSSAPLGPSHAIPITKGGHLAPATSSTRNLTKAFGQKEYFSLYYVNLANRFETLTDKWIYTPDDAFAAAFFNDIKRATHIQPAPEPQLCRRCRGLPLWSIQCHFTDSRAGLDTNAQEDNCELCCLLSYCIRDRSYHPTDTVHFARLGSYLTVDDGKGQPVVNLCTAPVSGVKSLQNVQTGFSILPGAGSEAHFKVLREWIRGCDSTHHCMPKRLDFIPSRLIHISNLDSDLVRVVERDDGLIQPVKYVALSHRWGSPDHYERFCATTTNFQELKDGFKASSLPQTFRDAVSVTQGLGLEYVWIDSVCIVQDDAEDWHIESKLMEQVFSSAYCTLAASCASGTNDGFLKVRPERRCIPMTFGDATYYACENIDDFGTHVDQSELNQRGWVMQERALSRRTIYFVENQSTLPFVMLIRDHSRKASFLGDANFPHSAEQYVKGLKIEFFQDLYVRYSKLALSFASDRPVAIRGLENRLLSTFKSTGGYGLIDRYLHRSLLWKREGETLRRIAPRRGETVPSWSWMAYDGAIDYVSAPGGKVSWFSNIQSPFSRAPSESSHDGDESLALEAPVRRIINDPPKESMFLDEPGRDLTQPMQCVVLGSGSQSSTGDCQRHWVILVNRISNADGSGSGLYERVGVAILEGRHLDYQGLARGIRVQ</sequence>
<dbReference type="InParanoid" id="C7ZFJ3"/>
<gene>
    <name evidence="2" type="ORF">NECHADRAFT_78344</name>
</gene>
<name>C7ZFJ3_FUSV7</name>
<evidence type="ECO:0000313" key="3">
    <source>
        <dbReference type="Proteomes" id="UP000005206"/>
    </source>
</evidence>
<protein>
    <recommendedName>
        <fullName evidence="1">Protein kinase domain-containing protein</fullName>
    </recommendedName>
</protein>
<dbReference type="CDD" id="cd00180">
    <property type="entry name" value="PKc"/>
    <property type="match status" value="1"/>
</dbReference>
<evidence type="ECO:0000313" key="2">
    <source>
        <dbReference type="EMBL" id="EEU37163.1"/>
    </source>
</evidence>
<dbReference type="Pfam" id="PF00069">
    <property type="entry name" value="Pkinase"/>
    <property type="match status" value="1"/>
</dbReference>
<dbReference type="PROSITE" id="PS00108">
    <property type="entry name" value="PROTEIN_KINASE_ST"/>
    <property type="match status" value="1"/>
</dbReference>
<dbReference type="InterPro" id="IPR000719">
    <property type="entry name" value="Prot_kinase_dom"/>
</dbReference>